<organism evidence="1 2">
    <name type="scientific">Halomonas casei</name>
    <dbReference type="NCBI Taxonomy" id="2742613"/>
    <lineage>
        <taxon>Bacteria</taxon>
        <taxon>Pseudomonadati</taxon>
        <taxon>Pseudomonadota</taxon>
        <taxon>Gammaproteobacteria</taxon>
        <taxon>Oceanospirillales</taxon>
        <taxon>Halomonadaceae</taxon>
        <taxon>Halomonas</taxon>
    </lineage>
</organism>
<protein>
    <recommendedName>
        <fullName evidence="3">DUF1902 domain-containing protein</fullName>
    </recommendedName>
</protein>
<evidence type="ECO:0000313" key="2">
    <source>
        <dbReference type="Proteomes" id="UP001645039"/>
    </source>
</evidence>
<keyword evidence="2" id="KW-1185">Reference proteome</keyword>
<dbReference type="SUPFAM" id="SSF143100">
    <property type="entry name" value="TTHA1013/TTHA0281-like"/>
    <property type="match status" value="1"/>
</dbReference>
<evidence type="ECO:0000313" key="1">
    <source>
        <dbReference type="EMBL" id="MBE0399007.1"/>
    </source>
</evidence>
<dbReference type="Proteomes" id="UP001645039">
    <property type="component" value="Unassembled WGS sequence"/>
</dbReference>
<name>A0ABR9EZM7_9GAMM</name>
<dbReference type="EMBL" id="RRZD01000002">
    <property type="protein sequence ID" value="MBE0399007.1"/>
    <property type="molecule type" value="Genomic_DNA"/>
</dbReference>
<proteinExistence type="predicted"/>
<gene>
    <name evidence="1" type="ORF">EI168_02645</name>
</gene>
<reference evidence="1 2" key="1">
    <citation type="submission" date="2020-07" db="EMBL/GenBank/DDBJ databases">
        <title>Halophilic bacteria isolated from french cheeses.</title>
        <authorList>
            <person name="Kothe C.I."/>
            <person name="Farah-Kraiem B."/>
            <person name="Renault P."/>
            <person name="Dridi B."/>
        </authorList>
    </citation>
    <scope>NUCLEOTIDE SEQUENCE [LARGE SCALE GENOMIC DNA]</scope>
    <source>
        <strain evidence="1 2">FME1</strain>
    </source>
</reference>
<evidence type="ECO:0008006" key="3">
    <source>
        <dbReference type="Google" id="ProtNLM"/>
    </source>
</evidence>
<dbReference type="InterPro" id="IPR035069">
    <property type="entry name" value="TTHA1013/TTHA0281-like"/>
</dbReference>
<dbReference type="RefSeq" id="WP_096281077.1">
    <property type="nucleotide sequence ID" value="NZ_CP189763.1"/>
</dbReference>
<comment type="caution">
    <text evidence="1">The sequence shown here is derived from an EMBL/GenBank/DDBJ whole genome shotgun (WGS) entry which is preliminary data.</text>
</comment>
<accession>A0ABR9EZM7</accession>
<sequence>MSQHGPVFKVRCFIHREEELFVAHCIDLSLAAQADSMKEAREKLDVMIKDHLQYVVELVREGDMLTAKQMLQRKSPLSVRLTYARFYLMHKVRSGVKNMGNTWRESFQSPLATQ</sequence>